<organism evidence="2">
    <name type="scientific">Timema shepardi</name>
    <name type="common">Walking stick</name>
    <dbReference type="NCBI Taxonomy" id="629360"/>
    <lineage>
        <taxon>Eukaryota</taxon>
        <taxon>Metazoa</taxon>
        <taxon>Ecdysozoa</taxon>
        <taxon>Arthropoda</taxon>
        <taxon>Hexapoda</taxon>
        <taxon>Insecta</taxon>
        <taxon>Pterygota</taxon>
        <taxon>Neoptera</taxon>
        <taxon>Polyneoptera</taxon>
        <taxon>Phasmatodea</taxon>
        <taxon>Timematodea</taxon>
        <taxon>Timematoidea</taxon>
        <taxon>Timematidae</taxon>
        <taxon>Timema</taxon>
    </lineage>
</organism>
<name>A0A7R9AMG4_TIMSH</name>
<dbReference type="EMBL" id="OC000350">
    <property type="protein sequence ID" value="CAD7257009.1"/>
    <property type="molecule type" value="Genomic_DNA"/>
</dbReference>
<proteinExistence type="predicted"/>
<reference evidence="2" key="1">
    <citation type="submission" date="2020-11" db="EMBL/GenBank/DDBJ databases">
        <authorList>
            <person name="Tran Van P."/>
        </authorList>
    </citation>
    <scope>NUCLEOTIDE SEQUENCE</scope>
</reference>
<accession>A0A7R9AMG4</accession>
<evidence type="ECO:0000256" key="1">
    <source>
        <dbReference type="SAM" id="MobiDB-lite"/>
    </source>
</evidence>
<gene>
    <name evidence="2" type="ORF">TSIB3V08_LOCUS1284</name>
</gene>
<feature type="compositionally biased region" description="Basic and acidic residues" evidence="1">
    <location>
        <begin position="176"/>
        <end position="188"/>
    </location>
</feature>
<sequence length="213" mass="24278">MKRPLLQRQNTKMRNFIQPKEIIAVAFSNFLTSFNVRLGQLELSWQYRQCQYSCVSSLSAFVSLVPKKESAPFYLSQPPELKKAPVGTQHPTPFLFGDNGIRLNGFPTSEMNSSIRQESRVHRVSAAGLEVLMYLLLQRRNKPLLICPSPSCFGRWARKKEQAPADLSQSIVFRPPELKRVHEDDAGSGKRRKSKAVNNKTLLSFDEEEHDDS</sequence>
<protein>
    <submittedName>
        <fullName evidence="2">Uncharacterized protein</fullName>
    </submittedName>
</protein>
<evidence type="ECO:0000313" key="2">
    <source>
        <dbReference type="EMBL" id="CAD7257009.1"/>
    </source>
</evidence>
<feature type="region of interest" description="Disordered" evidence="1">
    <location>
        <begin position="174"/>
        <end position="213"/>
    </location>
</feature>
<dbReference type="AlphaFoldDB" id="A0A7R9AMG4"/>